<proteinExistence type="predicted"/>
<name>A0A2D4JRJ6_MICLE</name>
<dbReference type="AlphaFoldDB" id="A0A2D4JRJ6"/>
<protein>
    <submittedName>
        <fullName evidence="1">Uncharacterized protein</fullName>
    </submittedName>
</protein>
<organism evidence="1">
    <name type="scientific">Micrurus lemniscatus lemniscatus</name>
    <dbReference type="NCBI Taxonomy" id="129467"/>
    <lineage>
        <taxon>Eukaryota</taxon>
        <taxon>Metazoa</taxon>
        <taxon>Chordata</taxon>
        <taxon>Craniata</taxon>
        <taxon>Vertebrata</taxon>
        <taxon>Euteleostomi</taxon>
        <taxon>Lepidosauria</taxon>
        <taxon>Squamata</taxon>
        <taxon>Bifurcata</taxon>
        <taxon>Unidentata</taxon>
        <taxon>Episquamata</taxon>
        <taxon>Toxicofera</taxon>
        <taxon>Serpentes</taxon>
        <taxon>Colubroidea</taxon>
        <taxon>Elapidae</taxon>
        <taxon>Elapinae</taxon>
        <taxon>Micrurus</taxon>
    </lineage>
</organism>
<accession>A0A2D4JRJ6</accession>
<reference evidence="1" key="1">
    <citation type="submission" date="2017-07" db="EMBL/GenBank/DDBJ databases">
        <authorList>
            <person name="Mikheyev A."/>
            <person name="Grau M."/>
        </authorList>
    </citation>
    <scope>NUCLEOTIDE SEQUENCE</scope>
    <source>
        <tissue evidence="1">Venom_gland</tissue>
    </source>
</reference>
<sequence length="111" mass="12125">MYYHVSPKIRPDLIFFGFPNKHEGLFPGKHDFRVISSAGCPTPLACTQEAANVQGPMASDSSCSLLVPCGTVGLCSRYSTDDLIPCPSSRQRQRCGGEESDWGALCRPWES</sequence>
<dbReference type="EMBL" id="IACK01235027">
    <property type="protein sequence ID" value="LAA99013.1"/>
    <property type="molecule type" value="Transcribed_RNA"/>
</dbReference>
<reference evidence="1" key="2">
    <citation type="submission" date="2017-11" db="EMBL/GenBank/DDBJ databases">
        <title>Coralsnake Venomics: Analyses of Venom Gland Transcriptomes and Proteomes of Six Brazilian Taxa.</title>
        <authorList>
            <person name="Aird S.D."/>
            <person name="Jorge da Silva N."/>
            <person name="Qiu L."/>
            <person name="Villar-Briones A."/>
            <person name="Aparecida-Saddi V."/>
            <person name="Campos-Telles M.P."/>
            <person name="Grau M."/>
            <person name="Mikheyev A.S."/>
        </authorList>
    </citation>
    <scope>NUCLEOTIDE SEQUENCE</scope>
    <source>
        <tissue evidence="1">Venom_gland</tissue>
    </source>
</reference>
<evidence type="ECO:0000313" key="1">
    <source>
        <dbReference type="EMBL" id="LAA99013.1"/>
    </source>
</evidence>